<dbReference type="SMART" id="SM00326">
    <property type="entry name" value="SH3"/>
    <property type="match status" value="4"/>
</dbReference>
<evidence type="ECO:0000259" key="4">
    <source>
        <dbReference type="PROSITE" id="PS50002"/>
    </source>
</evidence>
<evidence type="ECO:0000313" key="5">
    <source>
        <dbReference type="EMBL" id="CAD9292888.1"/>
    </source>
</evidence>
<dbReference type="InterPro" id="IPR050384">
    <property type="entry name" value="Endophilin_SH3RF"/>
</dbReference>
<feature type="region of interest" description="Disordered" evidence="3">
    <location>
        <begin position="424"/>
        <end position="451"/>
    </location>
</feature>
<feature type="region of interest" description="Disordered" evidence="3">
    <location>
        <begin position="363"/>
        <end position="402"/>
    </location>
</feature>
<dbReference type="Gene3D" id="2.30.30.40">
    <property type="entry name" value="SH3 Domains"/>
    <property type="match status" value="4"/>
</dbReference>
<evidence type="ECO:0000256" key="2">
    <source>
        <dbReference type="PROSITE-ProRule" id="PRU00192"/>
    </source>
</evidence>
<proteinExistence type="predicted"/>
<dbReference type="PRINTS" id="PR00452">
    <property type="entry name" value="SH3DOMAIN"/>
</dbReference>
<dbReference type="PANTHER" id="PTHR14167:SF120">
    <property type="entry name" value="AER140CP"/>
    <property type="match status" value="1"/>
</dbReference>
<dbReference type="SUPFAM" id="SSF50044">
    <property type="entry name" value="SH3-domain"/>
    <property type="match status" value="4"/>
</dbReference>
<dbReference type="InterPro" id="IPR001452">
    <property type="entry name" value="SH3_domain"/>
</dbReference>
<feature type="domain" description="SH3" evidence="4">
    <location>
        <begin position="219"/>
        <end position="279"/>
    </location>
</feature>
<feature type="compositionally biased region" description="Acidic residues" evidence="3">
    <location>
        <begin position="387"/>
        <end position="400"/>
    </location>
</feature>
<keyword evidence="1 2" id="KW-0728">SH3 domain</keyword>
<sequence>MPSCERCKADPAVAKVRLPKYPDDIQLCRKCAVQLESTPPKYATVRHFMPEGWGEGTEDVDGTPIVFLLALFDFTADPSKNQLSFRQGDLIKPLTMSGNWWFGVHKTTGAKGLFPRTFVAVRQADRNVAAAPKSAPAPGGVDREGLPEAIALFAYTAKKDSEISFAPGDRIVQVRKMQGDWWRGAVASTGRRGYFPASYVKVEEQTASADLADQVFTTEKPPHARALFAFTANGEAELSFRADDVLGEVVINPAADWWQGTLRGKRGYFPADYVTLLDKALAATVIPAAPFTGRARFAFNGADSNQLTFIAGELVVVLATTGTNGWWAGKARGKVGFFPANAVRQLAPGDDGAAATAVVASGGSAVKPTAPPPLPPMDDAASPSGGEGDESSDESSDDDGPISYQRMVRNMYKKEMAALASMSAPTMQPVRPSGPAPIHARPPPPPSGKCHHCGMINGPSDTQCRQCGGPL</sequence>
<feature type="compositionally biased region" description="Pro residues" evidence="3">
    <location>
        <begin position="432"/>
        <end position="447"/>
    </location>
</feature>
<feature type="domain" description="SH3" evidence="4">
    <location>
        <begin position="63"/>
        <end position="124"/>
    </location>
</feature>
<gene>
    <name evidence="5" type="ORF">SSP0437_LOCUS4063</name>
</gene>
<dbReference type="Pfam" id="PF14604">
    <property type="entry name" value="SH3_9"/>
    <property type="match status" value="2"/>
</dbReference>
<accession>A0A7S1YDH3</accession>
<evidence type="ECO:0000256" key="3">
    <source>
        <dbReference type="SAM" id="MobiDB-lite"/>
    </source>
</evidence>
<evidence type="ECO:0000256" key="1">
    <source>
        <dbReference type="ARBA" id="ARBA00022443"/>
    </source>
</evidence>
<name>A0A7S1YDH3_9EUKA</name>
<dbReference type="EMBL" id="HBGL01005277">
    <property type="protein sequence ID" value="CAD9292888.1"/>
    <property type="molecule type" value="Transcribed_RNA"/>
</dbReference>
<reference evidence="5" key="1">
    <citation type="submission" date="2021-01" db="EMBL/GenBank/DDBJ databases">
        <authorList>
            <person name="Corre E."/>
            <person name="Pelletier E."/>
            <person name="Niang G."/>
            <person name="Scheremetjew M."/>
            <person name="Finn R."/>
            <person name="Kale V."/>
            <person name="Holt S."/>
            <person name="Cochrane G."/>
            <person name="Meng A."/>
            <person name="Brown T."/>
            <person name="Cohen L."/>
        </authorList>
    </citation>
    <scope>NUCLEOTIDE SEQUENCE</scope>
    <source>
        <strain evidence="5">ATCC 50979</strain>
    </source>
</reference>
<organism evidence="5">
    <name type="scientific">Sexangularia sp. CB-2014</name>
    <dbReference type="NCBI Taxonomy" id="1486929"/>
    <lineage>
        <taxon>Eukaryota</taxon>
        <taxon>Amoebozoa</taxon>
        <taxon>Tubulinea</taxon>
        <taxon>Elardia</taxon>
        <taxon>Arcellinida</taxon>
        <taxon>Arcellinida incertae sedis</taxon>
        <taxon>Sexangularia</taxon>
    </lineage>
</organism>
<dbReference type="InterPro" id="IPR036028">
    <property type="entry name" value="SH3-like_dom_sf"/>
</dbReference>
<protein>
    <recommendedName>
        <fullName evidence="4">SH3 domain-containing protein</fullName>
    </recommendedName>
</protein>
<dbReference type="AlphaFoldDB" id="A0A7S1YDH3"/>
<feature type="domain" description="SH3" evidence="4">
    <location>
        <begin position="288"/>
        <end position="348"/>
    </location>
</feature>
<dbReference type="PROSITE" id="PS50002">
    <property type="entry name" value="SH3"/>
    <property type="match status" value="4"/>
</dbReference>
<feature type="domain" description="SH3" evidence="4">
    <location>
        <begin position="144"/>
        <end position="205"/>
    </location>
</feature>
<dbReference type="PANTHER" id="PTHR14167">
    <property type="entry name" value="SH3 DOMAIN-CONTAINING"/>
    <property type="match status" value="1"/>
</dbReference>
<dbReference type="Pfam" id="PF07653">
    <property type="entry name" value="SH3_2"/>
    <property type="match status" value="2"/>
</dbReference>